<dbReference type="AlphaFoldDB" id="A0A645BTV6"/>
<sequence>MRQQGVYAELCVDQHRAHAQALSFLDALYFVGEKQTAAHRTIQTLQGKCIQPIGELLQHFLGGMT</sequence>
<evidence type="ECO:0000313" key="1">
    <source>
        <dbReference type="EMBL" id="MPM66673.1"/>
    </source>
</evidence>
<dbReference type="EMBL" id="VSSQ01021229">
    <property type="protein sequence ID" value="MPM66673.1"/>
    <property type="molecule type" value="Genomic_DNA"/>
</dbReference>
<accession>A0A645BTV6</accession>
<reference evidence="1" key="1">
    <citation type="submission" date="2019-08" db="EMBL/GenBank/DDBJ databases">
        <authorList>
            <person name="Kucharzyk K."/>
            <person name="Murdoch R.W."/>
            <person name="Higgins S."/>
            <person name="Loffler F."/>
        </authorList>
    </citation>
    <scope>NUCLEOTIDE SEQUENCE</scope>
</reference>
<name>A0A645BTV6_9ZZZZ</name>
<organism evidence="1">
    <name type="scientific">bioreactor metagenome</name>
    <dbReference type="NCBI Taxonomy" id="1076179"/>
    <lineage>
        <taxon>unclassified sequences</taxon>
        <taxon>metagenomes</taxon>
        <taxon>ecological metagenomes</taxon>
    </lineage>
</organism>
<protein>
    <submittedName>
        <fullName evidence="1">Uncharacterized protein</fullName>
    </submittedName>
</protein>
<comment type="caution">
    <text evidence="1">The sequence shown here is derived from an EMBL/GenBank/DDBJ whole genome shotgun (WGS) entry which is preliminary data.</text>
</comment>
<gene>
    <name evidence="1" type="ORF">SDC9_113583</name>
</gene>
<proteinExistence type="predicted"/>